<evidence type="ECO:0000313" key="8">
    <source>
        <dbReference type="Proteomes" id="UP000070587"/>
    </source>
</evidence>
<dbReference type="OrthoDB" id="102632at2157"/>
<keyword evidence="6" id="KW-0472">Membrane</keyword>
<evidence type="ECO:0000256" key="4">
    <source>
        <dbReference type="ARBA" id="ARBA00022440"/>
    </source>
</evidence>
<feature type="transmembrane region" description="Helical" evidence="6">
    <location>
        <begin position="6"/>
        <end position="35"/>
    </location>
</feature>
<gene>
    <name evidence="7" type="ORF">TQ32_01860</name>
</gene>
<evidence type="ECO:0000256" key="3">
    <source>
        <dbReference type="ARBA" id="ARBA00010256"/>
    </source>
</evidence>
<dbReference type="EMBL" id="CP010835">
    <property type="protein sequence ID" value="AMM53374.1"/>
    <property type="molecule type" value="Genomic_DNA"/>
</dbReference>
<dbReference type="InterPro" id="IPR013373">
    <property type="entry name" value="Flagellin/pilin_N_arc"/>
</dbReference>
<comment type="subcellular location">
    <subcellularLocation>
        <location evidence="2 5">Archaeal flagellum</location>
    </subcellularLocation>
</comment>
<name>A0A127B7Y1_9EURY</name>
<dbReference type="RefSeq" id="WP_068320459.1">
    <property type="nucleotide sequence ID" value="NZ_CP010835.1"/>
</dbReference>
<dbReference type="GO" id="GO:0097589">
    <property type="term" value="C:archaeal-type flagellum"/>
    <property type="evidence" value="ECO:0007669"/>
    <property type="project" value="UniProtKB-SubCell"/>
</dbReference>
<protein>
    <recommendedName>
        <fullName evidence="5">Flagellin</fullName>
    </recommendedName>
</protein>
<dbReference type="AlphaFoldDB" id="A0A127B7Y1"/>
<organism evidence="7 8">
    <name type="scientific">Pyrococcus kukulkanii</name>
    <dbReference type="NCBI Taxonomy" id="1609559"/>
    <lineage>
        <taxon>Archaea</taxon>
        <taxon>Methanobacteriati</taxon>
        <taxon>Methanobacteriota</taxon>
        <taxon>Thermococci</taxon>
        <taxon>Thermococcales</taxon>
        <taxon>Thermococcaceae</taxon>
        <taxon>Pyrococcus</taxon>
    </lineage>
</organism>
<dbReference type="GO" id="GO:0005198">
    <property type="term" value="F:structural molecule activity"/>
    <property type="evidence" value="ECO:0007669"/>
    <property type="project" value="InterPro"/>
</dbReference>
<evidence type="ECO:0000256" key="6">
    <source>
        <dbReference type="SAM" id="Phobius"/>
    </source>
</evidence>
<dbReference type="KEGG" id="pyc:TQ32_01860"/>
<dbReference type="PATRIC" id="fig|1609559.3.peg.378"/>
<dbReference type="NCBIfam" id="NF006325">
    <property type="entry name" value="PRK08541.1"/>
    <property type="match status" value="1"/>
</dbReference>
<dbReference type="Proteomes" id="UP000070587">
    <property type="component" value="Chromosome"/>
</dbReference>
<keyword evidence="7" id="KW-0969">Cilium</keyword>
<evidence type="ECO:0000256" key="1">
    <source>
        <dbReference type="ARBA" id="ARBA00002236"/>
    </source>
</evidence>
<comment type="function">
    <text evidence="1 5">Flagellin is the subunit protein which polymerizes to form the filaments of archaeal flagella.</text>
</comment>
<dbReference type="InterPro" id="IPR002774">
    <property type="entry name" value="Flagellin_arc-type"/>
</dbReference>
<dbReference type="PANTHER" id="PTHR35903">
    <property type="entry name" value="FLAGELLIN B1"/>
    <property type="match status" value="1"/>
</dbReference>
<keyword evidence="4 5" id="KW-0974">Archaeal flagellum</keyword>
<comment type="similarity">
    <text evidence="3 5">Belongs to the archaeal flagellin family.</text>
</comment>
<sequence>MKKGAIGIGTLIVFIAMVLVAAVAAGVIIGTAGYLQQKAQAAGRQTTQEVASGIKIINIYGYINTTPPSNGTIVRMAIVITPNAGSSGIDLSNVKIVLSDGAKLAVYNYSGILYRGRILDLFNGTNETSEIWDKLATGEFAIAVINDIGAKMEDNHPTLEWGDTVALLIKTDDVFNYSGKPGIGPSTKIVGKVIPEAGAAGVIDFTTPPTFGYNVLELQ</sequence>
<evidence type="ECO:0000256" key="2">
    <source>
        <dbReference type="ARBA" id="ARBA00004618"/>
    </source>
</evidence>
<accession>A0A127B7Y1</accession>
<proteinExistence type="inferred from homology"/>
<dbReference type="GeneID" id="28490537"/>
<dbReference type="PANTHER" id="PTHR35903:SF1">
    <property type="entry name" value="FLAGELLIN B1"/>
    <property type="match status" value="1"/>
</dbReference>
<reference evidence="7 8" key="2">
    <citation type="journal article" date="2016" name="Int. J. Syst. Evol. Microbiol.">
        <title>Pyrococcus kukulkanii sp. nov., a hyperthermophilic, piezophilic archaeon isolated from a deep-sea hydrothermal vent.</title>
        <authorList>
            <person name="Callac N."/>
            <person name="Oger P."/>
            <person name="Lesongeur F."/>
            <person name="Rattray J.E."/>
            <person name="Vannier P."/>
            <person name="Michoud G."/>
            <person name="Beauverger M."/>
            <person name="Gayet N."/>
            <person name="Rouxel O."/>
            <person name="Jebbar M."/>
            <person name="Godfroy A."/>
        </authorList>
    </citation>
    <scope>NUCLEOTIDE SEQUENCE [LARGE SCALE GENOMIC DNA]</scope>
    <source>
        <strain evidence="7 8">NCB100</strain>
    </source>
</reference>
<keyword evidence="7" id="KW-0966">Cell projection</keyword>
<dbReference type="GO" id="GO:0097588">
    <property type="term" value="P:archaeal or bacterial-type flagellum-dependent cell motility"/>
    <property type="evidence" value="ECO:0007669"/>
    <property type="project" value="InterPro"/>
</dbReference>
<reference evidence="8" key="1">
    <citation type="submission" date="2015-02" db="EMBL/GenBank/DDBJ databases">
        <title>Pyrococcus kukulkanii sp. nov., a novel hyperthermophilic archaeon isolated from a deep-sea hydrothermal vent at the Guaymas Basin.</title>
        <authorList>
            <person name="Oger P.M."/>
            <person name="Callac N."/>
            <person name="Jebbar M."/>
            <person name="Godfroy A."/>
        </authorList>
    </citation>
    <scope>NUCLEOTIDE SEQUENCE [LARGE SCALE GENOMIC DNA]</scope>
    <source>
        <strain evidence="8">NCB100</strain>
    </source>
</reference>
<keyword evidence="6" id="KW-0812">Transmembrane</keyword>
<dbReference type="NCBIfam" id="TIGR02537">
    <property type="entry name" value="arch_flag_Nterm"/>
    <property type="match status" value="1"/>
</dbReference>
<dbReference type="STRING" id="1609559.TQ32_01860"/>
<dbReference type="Pfam" id="PF01917">
    <property type="entry name" value="Flagellin_arch-type"/>
    <property type="match status" value="1"/>
</dbReference>
<keyword evidence="7" id="KW-0282">Flagellum</keyword>
<keyword evidence="6" id="KW-1133">Transmembrane helix</keyword>
<evidence type="ECO:0000313" key="7">
    <source>
        <dbReference type="EMBL" id="AMM53374.1"/>
    </source>
</evidence>
<evidence type="ECO:0000256" key="5">
    <source>
        <dbReference type="RuleBase" id="RU361282"/>
    </source>
</evidence>